<keyword evidence="17 20" id="KW-0472">Membrane</keyword>
<dbReference type="InterPro" id="IPR013320">
    <property type="entry name" value="ConA-like_dom_sf"/>
</dbReference>
<evidence type="ECO:0000256" key="3">
    <source>
        <dbReference type="ARBA" id="ARBA00004922"/>
    </source>
</evidence>
<keyword evidence="15" id="KW-0443">Lipid metabolism</keyword>
<feature type="region of interest" description="Disordered" evidence="19">
    <location>
        <begin position="1570"/>
        <end position="1630"/>
    </location>
</feature>
<dbReference type="Pfam" id="PF01410">
    <property type="entry name" value="COLFI"/>
    <property type="match status" value="1"/>
</dbReference>
<feature type="compositionally biased region" description="Low complexity" evidence="19">
    <location>
        <begin position="1148"/>
        <end position="1162"/>
    </location>
</feature>
<dbReference type="FunFam" id="3.90.550.50:FF:000001">
    <property type="entry name" value="Hexosyltransferase"/>
    <property type="match status" value="1"/>
</dbReference>
<feature type="compositionally biased region" description="Low complexity" evidence="19">
    <location>
        <begin position="794"/>
        <end position="806"/>
    </location>
</feature>
<evidence type="ECO:0000256" key="20">
    <source>
        <dbReference type="SAM" id="Phobius"/>
    </source>
</evidence>
<evidence type="ECO:0000256" key="12">
    <source>
        <dbReference type="ARBA" id="ARBA00022968"/>
    </source>
</evidence>
<evidence type="ECO:0000313" key="23">
    <source>
        <dbReference type="Proteomes" id="UP000298787"/>
    </source>
</evidence>
<keyword evidence="16 22" id="KW-0176">Collagen</keyword>
<evidence type="ECO:0000256" key="11">
    <source>
        <dbReference type="ARBA" id="ARBA00022737"/>
    </source>
</evidence>
<comment type="similarity">
    <text evidence="4">Belongs to the glycosyltransferase 31 family.</text>
</comment>
<dbReference type="InterPro" id="IPR048287">
    <property type="entry name" value="TSPN-like_N"/>
</dbReference>
<feature type="compositionally biased region" description="Pro residues" evidence="19">
    <location>
        <begin position="1049"/>
        <end position="1063"/>
    </location>
</feature>
<gene>
    <name evidence="22" type="ORF">D9C73_018442</name>
</gene>
<feature type="compositionally biased region" description="Low complexity" evidence="19">
    <location>
        <begin position="1201"/>
        <end position="1213"/>
    </location>
</feature>
<dbReference type="InterPro" id="IPR008160">
    <property type="entry name" value="Collagen"/>
</dbReference>
<dbReference type="FunFam" id="2.60.120.200:FF:000085">
    <property type="entry name" value="collagen alpha-1(XXVII) chain isoform X1"/>
    <property type="match status" value="1"/>
</dbReference>
<proteinExistence type="inferred from homology"/>
<evidence type="ECO:0000256" key="8">
    <source>
        <dbReference type="ARBA" id="ARBA00022679"/>
    </source>
</evidence>
<dbReference type="GO" id="GO:0016758">
    <property type="term" value="F:hexosyltransferase activity"/>
    <property type="evidence" value="ECO:0007669"/>
    <property type="project" value="InterPro"/>
</dbReference>
<dbReference type="PANTHER" id="PTHR37456">
    <property type="entry name" value="SI:CH211-266K2.1"/>
    <property type="match status" value="1"/>
</dbReference>
<feature type="region of interest" description="Disordered" evidence="19">
    <location>
        <begin position="1141"/>
        <end position="1228"/>
    </location>
</feature>
<keyword evidence="6" id="KW-0272">Extracellular matrix</keyword>
<dbReference type="SUPFAM" id="SSF49899">
    <property type="entry name" value="Concanavalin A-like lectins/glucanases"/>
    <property type="match status" value="1"/>
</dbReference>
<evidence type="ECO:0000259" key="21">
    <source>
        <dbReference type="PROSITE" id="PS51461"/>
    </source>
</evidence>
<feature type="compositionally biased region" description="Low complexity" evidence="19">
    <location>
        <begin position="763"/>
        <end position="784"/>
    </location>
</feature>
<keyword evidence="10" id="KW-0732">Signal</keyword>
<evidence type="ECO:0000256" key="2">
    <source>
        <dbReference type="ARBA" id="ARBA00004498"/>
    </source>
</evidence>
<evidence type="ECO:0000256" key="15">
    <source>
        <dbReference type="ARBA" id="ARBA00023098"/>
    </source>
</evidence>
<dbReference type="Proteomes" id="UP000298787">
    <property type="component" value="Chromosome 16"/>
</dbReference>
<keyword evidence="11" id="KW-0677">Repeat</keyword>
<evidence type="ECO:0000256" key="9">
    <source>
        <dbReference type="ARBA" id="ARBA00022692"/>
    </source>
</evidence>
<dbReference type="GO" id="GO:0005581">
    <property type="term" value="C:collagen trimer"/>
    <property type="evidence" value="ECO:0007669"/>
    <property type="project" value="UniProtKB-KW"/>
</dbReference>
<evidence type="ECO:0000256" key="4">
    <source>
        <dbReference type="ARBA" id="ARBA00008661"/>
    </source>
</evidence>
<evidence type="ECO:0000256" key="19">
    <source>
        <dbReference type="SAM" id="MobiDB-lite"/>
    </source>
</evidence>
<keyword evidence="12" id="KW-0735">Signal-anchor</keyword>
<evidence type="ECO:0000313" key="22">
    <source>
        <dbReference type="EMBL" id="TKS84790.1"/>
    </source>
</evidence>
<dbReference type="GO" id="GO:0006629">
    <property type="term" value="P:lipid metabolic process"/>
    <property type="evidence" value="ECO:0007669"/>
    <property type="project" value="UniProtKB-KW"/>
</dbReference>
<evidence type="ECO:0000256" key="6">
    <source>
        <dbReference type="ARBA" id="ARBA00022530"/>
    </source>
</evidence>
<dbReference type="InterPro" id="IPR000885">
    <property type="entry name" value="Fib_collagen_C"/>
</dbReference>
<reference evidence="22 23" key="1">
    <citation type="submission" date="2019-01" db="EMBL/GenBank/DDBJ databases">
        <title>Genome Assembly of Collichthys lucidus.</title>
        <authorList>
            <person name="Cai M."/>
            <person name="Xiao S."/>
        </authorList>
    </citation>
    <scope>NUCLEOTIDE SEQUENCE [LARGE SCALE GENOMIC DNA]</scope>
    <source>
        <strain evidence="22">JT15FE1705JMU</strain>
        <tissue evidence="22">Muscle</tissue>
    </source>
</reference>
<keyword evidence="9 20" id="KW-0812">Transmembrane</keyword>
<feature type="compositionally biased region" description="Low complexity" evidence="19">
    <location>
        <begin position="822"/>
        <end position="902"/>
    </location>
</feature>
<name>A0A4U5VB80_COLLU</name>
<feature type="region of interest" description="Disordered" evidence="19">
    <location>
        <begin position="1428"/>
        <end position="1551"/>
    </location>
</feature>
<dbReference type="GO" id="GO:0000139">
    <property type="term" value="C:Golgi membrane"/>
    <property type="evidence" value="ECO:0007669"/>
    <property type="project" value="UniProtKB-SubCell"/>
</dbReference>
<evidence type="ECO:0000256" key="7">
    <source>
        <dbReference type="ARBA" id="ARBA00022676"/>
    </source>
</evidence>
<comment type="pathway">
    <text evidence="3">Protein modification; protein glycosylation.</text>
</comment>
<organism evidence="22 23">
    <name type="scientific">Collichthys lucidus</name>
    <name type="common">Big head croaker</name>
    <name type="synonym">Sciaena lucida</name>
    <dbReference type="NCBI Taxonomy" id="240159"/>
    <lineage>
        <taxon>Eukaryota</taxon>
        <taxon>Metazoa</taxon>
        <taxon>Chordata</taxon>
        <taxon>Craniata</taxon>
        <taxon>Vertebrata</taxon>
        <taxon>Euteleostomi</taxon>
        <taxon>Actinopterygii</taxon>
        <taxon>Neopterygii</taxon>
        <taxon>Teleostei</taxon>
        <taxon>Neoteleostei</taxon>
        <taxon>Acanthomorphata</taxon>
        <taxon>Eupercaria</taxon>
        <taxon>Sciaenidae</taxon>
        <taxon>Collichthys</taxon>
    </lineage>
</organism>
<dbReference type="PROSITE" id="PS51461">
    <property type="entry name" value="NC1_FIB"/>
    <property type="match status" value="1"/>
</dbReference>
<dbReference type="EMBL" id="CM014093">
    <property type="protein sequence ID" value="TKS84790.1"/>
    <property type="molecule type" value="Genomic_DNA"/>
</dbReference>
<dbReference type="InterPro" id="IPR002659">
    <property type="entry name" value="Glyco_trans_31"/>
</dbReference>
<evidence type="ECO:0000256" key="16">
    <source>
        <dbReference type="ARBA" id="ARBA00023119"/>
    </source>
</evidence>
<dbReference type="PANTHER" id="PTHR37456:SF6">
    <property type="entry name" value="COLLAGEN ALPHA-1(XXIII) CHAIN-LIKE ISOFORM X2"/>
    <property type="match status" value="1"/>
</dbReference>
<dbReference type="SMART" id="SM00210">
    <property type="entry name" value="TSPN"/>
    <property type="match status" value="1"/>
</dbReference>
<dbReference type="STRING" id="240159.A0A4U5VB80"/>
<keyword evidence="18" id="KW-0325">Glycoprotein</keyword>
<feature type="compositionally biased region" description="Polar residues" evidence="19">
    <location>
        <begin position="752"/>
        <end position="762"/>
    </location>
</feature>
<evidence type="ECO:0000256" key="17">
    <source>
        <dbReference type="ARBA" id="ARBA00023136"/>
    </source>
</evidence>
<feature type="domain" description="Fibrillar collagen NC1" evidence="21">
    <location>
        <begin position="1878"/>
        <end position="2069"/>
    </location>
</feature>
<keyword evidence="14" id="KW-0333">Golgi apparatus</keyword>
<feature type="region of interest" description="Disordered" evidence="19">
    <location>
        <begin position="1803"/>
        <end position="1866"/>
    </location>
</feature>
<accession>A0A4U5VB80</accession>
<feature type="region of interest" description="Disordered" evidence="19">
    <location>
        <begin position="727"/>
        <end position="1063"/>
    </location>
</feature>
<dbReference type="InterPro" id="IPR050938">
    <property type="entry name" value="Collagen_Structural_Proteins"/>
</dbReference>
<protein>
    <submittedName>
        <fullName evidence="22">Collagen alpha-1(XXVII) chain B</fullName>
    </submittedName>
</protein>
<evidence type="ECO:0000256" key="13">
    <source>
        <dbReference type="ARBA" id="ARBA00022989"/>
    </source>
</evidence>
<dbReference type="Pfam" id="PF01391">
    <property type="entry name" value="Collagen"/>
    <property type="match status" value="5"/>
</dbReference>
<feature type="compositionally biased region" description="Basic and acidic residues" evidence="19">
    <location>
        <begin position="1475"/>
        <end position="1500"/>
    </location>
</feature>
<keyword evidence="8" id="KW-0808">Transferase</keyword>
<dbReference type="GO" id="GO:0005201">
    <property type="term" value="F:extracellular matrix structural constituent"/>
    <property type="evidence" value="ECO:0007669"/>
    <property type="project" value="InterPro"/>
</dbReference>
<dbReference type="SMART" id="SM00038">
    <property type="entry name" value="COLFI"/>
    <property type="match status" value="1"/>
</dbReference>
<keyword evidence="13 20" id="KW-1133">Transmembrane helix</keyword>
<sequence length="2099" mass="221260">MQCSLCNLRTHQWCFLLFNVLLFHALLFGADFVEEYLLQPTPGVYTDAMVVDVREKARKLDLSNVRENVSQAYPIPNPDACRNSDLFLLTIVFSSPADINQRNAVRRTWANQTLIQGFPVRTLFFLGSTQTSDAQNALMTESDLHGDMVQGHAVTDSLLRGPTERTVLALRWVITFCPVARFVLLTMDSVFINLPAIGAYLLGLHRHPEDLYLGRVIQRDSPDRNPNSPGYLPPALYPDKYLPEYCDRTAYVLSQDVVRKVYVASAAVRAPVPADVFVGLCAQKGGVAPTHSARFAGEKHVRYNACCYHYLFSSAGMGSNELETVWADLEEKGGRCSLLKTYYGLVTCKALTYLDKLSFFKSQTEDESQRELKREQETDRRTRSGKAAYCRSVSHVWLVESPFLKQNSIQWLPCLSPDLSPPAELSVHLPISALLCSTPGCDVDILQKLGLKGEKPSRSVPAGVIPFRSGIILNQRAHIETPLRSLFPAAIWPNLALVLSVRSHRVNSAFLFSLLSGRKKLLLGLQLTPGNLVLHTGPNTSVALPYEPHDGQWHQLAVGINGQRVTLYASCGEQSVHADFGWDSEEGLAPELQGSFLLGRANQQHASAHFEGAICQFDLVPSAQAAHNYCRYIKKQCREADTYRPNLSPLLPILPRETNITATAATPKRGGPETVKKTTRLSLAKSVAAAASAVRYVASTQTIKPSHGTIPTPLLGTVMPVTVQLGLASPPPKARTETVTAPLRIKVAPTKAPSSRPSTSKASNQKTSKPTPTKPIPNNTSKKTVTGTDKKKPTIPATTSTKPTKPTKTKSDSALSDQGSVPKKPQPTTTKKTSPKPKATPSKATPSKAKTNSVKAVPSKPTISKVKPSKPTSSKTTTVKTTKPVSKQATKPTKQTKTTKAPVTPRPTRLSYNPVTPPATDGFQSWDVPPTLFSLLDGPIGQKGEAGPSATTEHTTCNNGGGLNHGGRPGKGLPGPPGKPGLPGKRGPRGAPGPHGNPGRPGPSGLKGKKGDPGMSPGPAPKGEKGDSGIIGPVGLTGQEGRKGQRGYPGPPGLPGEPGLPGPIGPIGPKGVRGFIGIPGLFGLPGPDGERGIPGEPGKRGKMGRPGDMGPVGEMGLPGPIGLKGEVGIPGEQGELGYKGDKGIQGAPGLPGIQGKPGPQGKIGERGPDGAPGPPGPEGFPGDMGPPGENGLEGPKGKLGARGLPGPRGVPGLEGDEGPIGPPGPTGLEGRMGRKGFPGMVGPEGVKGELGIAGNVGPMGERGLVGFIGPVGEAGLAGEKGDRGEMGLPGPPGEKGSTGHPGTPGETGPTGPPGRPGPAGATGPAGTRGPKGLRGAIGPDGPTGEMGLEGKPGKIGEPGETGPKGFPGIQGPSGPPGDKGIAGEPGPPGPPGTVGLLGEIGQKFCAKSLNIFPFSTLHVFMKGPPGNVGEPGLPGEPGEKGAIGSLGNIGEQGLIGQRGEPGLEGEAGSAGPDGTKGEKGDMGQEGETGEKGETGLKGKEGPPGSPGLTGVRGPEGKPGKIGERGKIGSKGAKGHQGHLGETGLVGKTGPPGFVGQKGSRGTIGHVGAPGRMGQQGEPGIAGYEGHQGSQGPMGAPGPKGEKGEQGDDGKVEGPPGPPGDTVTEEREGNQEIQVTKVKLVWMEREADLELLDNLDNLDLVGNKDPKEPKEIMVGLVFLVPEVWWAERDRRVCPGWMESQERMAVKACRENMVTTGRLVFLAKLAHVVKLVFQDSQEIKGALDQRVSRVFEARMDLKGKEASKVEWDYQGHRETKDLKDNLVILGNQDFQEFWEFLDQGGPRETLGQRAYGDQRGHRGRGGPVGPIGIIGPNGSAGPRGEKGNRGETGLQGPRGSPGPRGPPGLPNKPVMDLPMLDQGAEIFKTLHYLSNLIQSLKNPLGTRDNPARICRDLHSCEQKLNDGTYWIDPNLGCSSDTIEVSCNFTGGGQTCLKPITASKLNFLHLLSSEAVQHIVIHCLNISVWRSAEDRPAAQGSVKFKAWSGEVFEVGGELEPEVLEDSCWIKDGRWHQTHFVFHSLDPSLLPVVDIYNLPGVEIRAVSSNPRHSNPSEYKTPSKQILFLSAKLPLDCRHRGRKHRELG</sequence>
<keyword evidence="23" id="KW-1185">Reference proteome</keyword>
<dbReference type="Pfam" id="PF01762">
    <property type="entry name" value="Galactosyl_T"/>
    <property type="match status" value="1"/>
</dbReference>
<evidence type="ECO:0000256" key="10">
    <source>
        <dbReference type="ARBA" id="ARBA00022729"/>
    </source>
</evidence>
<feature type="compositionally biased region" description="Low complexity" evidence="19">
    <location>
        <begin position="1318"/>
        <end position="1330"/>
    </location>
</feature>
<keyword evidence="7" id="KW-0328">Glycosyltransferase</keyword>
<feature type="compositionally biased region" description="Basic and acidic residues" evidence="19">
    <location>
        <begin position="1514"/>
        <end position="1526"/>
    </location>
</feature>
<feature type="compositionally biased region" description="Low complexity" evidence="19">
    <location>
        <begin position="1298"/>
        <end position="1309"/>
    </location>
</feature>
<evidence type="ECO:0000256" key="5">
    <source>
        <dbReference type="ARBA" id="ARBA00022525"/>
    </source>
</evidence>
<evidence type="ECO:0000256" key="1">
    <source>
        <dbReference type="ARBA" id="ARBA00004323"/>
    </source>
</evidence>
<comment type="subcellular location">
    <subcellularLocation>
        <location evidence="1">Golgi apparatus membrane</location>
        <topology evidence="1">Single-pass type II membrane protein</topology>
    </subcellularLocation>
    <subcellularLocation>
        <location evidence="2">Secreted</location>
        <location evidence="2">Extracellular space</location>
        <location evidence="2">Extracellular matrix</location>
    </subcellularLocation>
</comment>
<dbReference type="FunFam" id="2.60.120.1000:FF:000003">
    <property type="entry name" value="Collagen alpha-1(XXVII) chain B"/>
    <property type="match status" value="1"/>
</dbReference>
<dbReference type="Gene3D" id="2.60.120.200">
    <property type="match status" value="1"/>
</dbReference>
<keyword evidence="5" id="KW-0964">Secreted</keyword>
<evidence type="ECO:0000256" key="14">
    <source>
        <dbReference type="ARBA" id="ARBA00023034"/>
    </source>
</evidence>
<feature type="compositionally biased region" description="Gly residues" evidence="19">
    <location>
        <begin position="959"/>
        <end position="973"/>
    </location>
</feature>
<feature type="compositionally biased region" description="Basic and acidic residues" evidence="19">
    <location>
        <begin position="1599"/>
        <end position="1611"/>
    </location>
</feature>
<evidence type="ECO:0000256" key="18">
    <source>
        <dbReference type="ARBA" id="ARBA00023180"/>
    </source>
</evidence>
<feature type="transmembrane region" description="Helical" evidence="20">
    <location>
        <begin position="12"/>
        <end position="30"/>
    </location>
</feature>
<dbReference type="Gene3D" id="2.60.120.1000">
    <property type="match status" value="2"/>
</dbReference>
<feature type="region of interest" description="Disordered" evidence="19">
    <location>
        <begin position="1276"/>
        <end position="1394"/>
    </location>
</feature>